<feature type="signal peptide" evidence="1">
    <location>
        <begin position="1"/>
        <end position="19"/>
    </location>
</feature>
<comment type="caution">
    <text evidence="2">The sequence shown here is derived from an EMBL/GenBank/DDBJ whole genome shotgun (WGS) entry which is preliminary data.</text>
</comment>
<name>A0A8X6QU97_NEPPI</name>
<dbReference type="PROSITE" id="PS51257">
    <property type="entry name" value="PROKAR_LIPOPROTEIN"/>
    <property type="match status" value="1"/>
</dbReference>
<evidence type="ECO:0008006" key="4">
    <source>
        <dbReference type="Google" id="ProtNLM"/>
    </source>
</evidence>
<dbReference type="AlphaFoldDB" id="A0A8X6QU97"/>
<keyword evidence="1" id="KW-0732">Signal</keyword>
<proteinExistence type="predicted"/>
<keyword evidence="3" id="KW-1185">Reference proteome</keyword>
<evidence type="ECO:0000313" key="3">
    <source>
        <dbReference type="Proteomes" id="UP000887013"/>
    </source>
</evidence>
<reference evidence="2" key="1">
    <citation type="submission" date="2020-08" db="EMBL/GenBank/DDBJ databases">
        <title>Multicomponent nature underlies the extraordinary mechanical properties of spider dragline silk.</title>
        <authorList>
            <person name="Kono N."/>
            <person name="Nakamura H."/>
            <person name="Mori M."/>
            <person name="Yoshida Y."/>
            <person name="Ohtoshi R."/>
            <person name="Malay A.D."/>
            <person name="Moran D.A.P."/>
            <person name="Tomita M."/>
            <person name="Numata K."/>
            <person name="Arakawa K."/>
        </authorList>
    </citation>
    <scope>NUCLEOTIDE SEQUENCE</scope>
</reference>
<feature type="chain" id="PRO_5036474754" description="Spider venom protein" evidence="1">
    <location>
        <begin position="20"/>
        <end position="90"/>
    </location>
</feature>
<dbReference type="EMBL" id="BMAW01132841">
    <property type="protein sequence ID" value="GFU45381.1"/>
    <property type="molecule type" value="Genomic_DNA"/>
</dbReference>
<sequence>MKFVIALVVLVVVLGCSDARRVDNGDAVAPDCNAIYCPVNNPSYNCTIINSQSSPACQCTRPGSICVFVCSQCCQFIPTDGDTCPGYCYC</sequence>
<organism evidence="2 3">
    <name type="scientific">Nephila pilipes</name>
    <name type="common">Giant wood spider</name>
    <name type="synonym">Nephila maculata</name>
    <dbReference type="NCBI Taxonomy" id="299642"/>
    <lineage>
        <taxon>Eukaryota</taxon>
        <taxon>Metazoa</taxon>
        <taxon>Ecdysozoa</taxon>
        <taxon>Arthropoda</taxon>
        <taxon>Chelicerata</taxon>
        <taxon>Arachnida</taxon>
        <taxon>Araneae</taxon>
        <taxon>Araneomorphae</taxon>
        <taxon>Entelegynae</taxon>
        <taxon>Araneoidea</taxon>
        <taxon>Nephilidae</taxon>
        <taxon>Nephila</taxon>
    </lineage>
</organism>
<protein>
    <recommendedName>
        <fullName evidence="4">Spider venom protein</fullName>
    </recommendedName>
</protein>
<gene>
    <name evidence="2" type="ORF">NPIL_327751</name>
</gene>
<evidence type="ECO:0000313" key="2">
    <source>
        <dbReference type="EMBL" id="GFU45381.1"/>
    </source>
</evidence>
<accession>A0A8X6QU97</accession>
<dbReference type="Proteomes" id="UP000887013">
    <property type="component" value="Unassembled WGS sequence"/>
</dbReference>
<evidence type="ECO:0000256" key="1">
    <source>
        <dbReference type="SAM" id="SignalP"/>
    </source>
</evidence>